<evidence type="ECO:0000313" key="5">
    <source>
        <dbReference type="EMBL" id="CAG9176262.1"/>
    </source>
</evidence>
<dbReference type="CDD" id="cd12914">
    <property type="entry name" value="PDC1_DGC_like"/>
    <property type="match status" value="1"/>
</dbReference>
<dbReference type="InterPro" id="IPR035965">
    <property type="entry name" value="PAS-like_dom_sf"/>
</dbReference>
<dbReference type="SMART" id="SM00304">
    <property type="entry name" value="HAMP"/>
    <property type="match status" value="1"/>
</dbReference>
<dbReference type="PROSITE" id="PS50885">
    <property type="entry name" value="HAMP"/>
    <property type="match status" value="1"/>
</dbReference>
<dbReference type="InterPro" id="IPR000014">
    <property type="entry name" value="PAS"/>
</dbReference>
<protein>
    <recommendedName>
        <fullName evidence="7">Diguanylate cyclase</fullName>
    </recommendedName>
</protein>
<dbReference type="Pfam" id="PF08448">
    <property type="entry name" value="PAS_4"/>
    <property type="match status" value="1"/>
</dbReference>
<dbReference type="PANTHER" id="PTHR44757:SF2">
    <property type="entry name" value="BIOFILM ARCHITECTURE MAINTENANCE PROTEIN MBAA"/>
    <property type="match status" value="1"/>
</dbReference>
<feature type="domain" description="GGDEF" evidence="4">
    <location>
        <begin position="561"/>
        <end position="695"/>
    </location>
</feature>
<dbReference type="CDD" id="cd01949">
    <property type="entry name" value="GGDEF"/>
    <property type="match status" value="1"/>
</dbReference>
<dbReference type="PROSITE" id="PS50887">
    <property type="entry name" value="GGDEF"/>
    <property type="match status" value="1"/>
</dbReference>
<dbReference type="Gene3D" id="6.10.340.10">
    <property type="match status" value="1"/>
</dbReference>
<dbReference type="Gene3D" id="3.30.450.20">
    <property type="entry name" value="PAS domain"/>
    <property type="match status" value="2"/>
</dbReference>
<keyword evidence="1" id="KW-0472">Membrane</keyword>
<feature type="domain" description="PAS" evidence="2">
    <location>
        <begin position="407"/>
        <end position="477"/>
    </location>
</feature>
<feature type="transmembrane region" description="Helical" evidence="1">
    <location>
        <begin position="47"/>
        <end position="69"/>
    </location>
</feature>
<reference evidence="5 6" key="1">
    <citation type="submission" date="2021-08" db="EMBL/GenBank/DDBJ databases">
        <authorList>
            <person name="Peeters C."/>
        </authorList>
    </citation>
    <scope>NUCLEOTIDE SEQUENCE [LARGE SCALE GENOMIC DNA]</scope>
    <source>
        <strain evidence="5 6">LMG 23994</strain>
    </source>
</reference>
<dbReference type="InterPro" id="IPR029787">
    <property type="entry name" value="Nucleotide_cyclase"/>
</dbReference>
<dbReference type="NCBIfam" id="TIGR00254">
    <property type="entry name" value="GGDEF"/>
    <property type="match status" value="1"/>
</dbReference>
<dbReference type="Proteomes" id="UP000701702">
    <property type="component" value="Unassembled WGS sequence"/>
</dbReference>
<organism evidence="5 6">
    <name type="scientific">Cupriavidus pinatubonensis</name>
    <dbReference type="NCBI Taxonomy" id="248026"/>
    <lineage>
        <taxon>Bacteria</taxon>
        <taxon>Pseudomonadati</taxon>
        <taxon>Pseudomonadota</taxon>
        <taxon>Betaproteobacteria</taxon>
        <taxon>Burkholderiales</taxon>
        <taxon>Burkholderiaceae</taxon>
        <taxon>Cupriavidus</taxon>
    </lineage>
</organism>
<feature type="transmembrane region" description="Helical" evidence="1">
    <location>
        <begin position="322"/>
        <end position="346"/>
    </location>
</feature>
<proteinExistence type="predicted"/>
<comment type="caution">
    <text evidence="5">The sequence shown here is derived from an EMBL/GenBank/DDBJ whole genome shotgun (WGS) entry which is preliminary data.</text>
</comment>
<dbReference type="CDD" id="cd00130">
    <property type="entry name" value="PAS"/>
    <property type="match status" value="1"/>
</dbReference>
<keyword evidence="1" id="KW-1133">Transmembrane helix</keyword>
<feature type="domain" description="HAMP" evidence="3">
    <location>
        <begin position="342"/>
        <end position="395"/>
    </location>
</feature>
<dbReference type="SUPFAM" id="SSF55785">
    <property type="entry name" value="PYP-like sensor domain (PAS domain)"/>
    <property type="match status" value="1"/>
</dbReference>
<dbReference type="SUPFAM" id="SSF55073">
    <property type="entry name" value="Nucleotide cyclase"/>
    <property type="match status" value="1"/>
</dbReference>
<dbReference type="InterPro" id="IPR043128">
    <property type="entry name" value="Rev_trsase/Diguanyl_cyclase"/>
</dbReference>
<dbReference type="PANTHER" id="PTHR44757">
    <property type="entry name" value="DIGUANYLATE CYCLASE DGCP"/>
    <property type="match status" value="1"/>
</dbReference>
<keyword evidence="6" id="KW-1185">Reference proteome</keyword>
<dbReference type="Pfam" id="PF00672">
    <property type="entry name" value="HAMP"/>
    <property type="match status" value="1"/>
</dbReference>
<evidence type="ECO:0000259" key="3">
    <source>
        <dbReference type="PROSITE" id="PS50885"/>
    </source>
</evidence>
<name>A0ABM8X8Q4_9BURK</name>
<dbReference type="CDD" id="cd06225">
    <property type="entry name" value="HAMP"/>
    <property type="match status" value="1"/>
</dbReference>
<dbReference type="EMBL" id="CAJZAF010000017">
    <property type="protein sequence ID" value="CAG9176262.1"/>
    <property type="molecule type" value="Genomic_DNA"/>
</dbReference>
<dbReference type="InterPro" id="IPR052155">
    <property type="entry name" value="Biofilm_reg_signaling"/>
</dbReference>
<accession>A0ABM8X8Q4</accession>
<evidence type="ECO:0000259" key="4">
    <source>
        <dbReference type="PROSITE" id="PS50887"/>
    </source>
</evidence>
<gene>
    <name evidence="5" type="ORF">LMG23994_03350</name>
</gene>
<dbReference type="SMART" id="SM00091">
    <property type="entry name" value="PAS"/>
    <property type="match status" value="1"/>
</dbReference>
<dbReference type="Pfam" id="PF00990">
    <property type="entry name" value="GGDEF"/>
    <property type="match status" value="1"/>
</dbReference>
<evidence type="ECO:0008006" key="7">
    <source>
        <dbReference type="Google" id="ProtNLM"/>
    </source>
</evidence>
<evidence type="ECO:0000313" key="6">
    <source>
        <dbReference type="Proteomes" id="UP000701702"/>
    </source>
</evidence>
<dbReference type="InterPro" id="IPR003660">
    <property type="entry name" value="HAMP_dom"/>
</dbReference>
<dbReference type="InterPro" id="IPR000160">
    <property type="entry name" value="GGDEF_dom"/>
</dbReference>
<sequence>MCVATSRTSATLNAWFRTNRAGSSFHMPLGPENGSVRRRKVTMRHSIKLRMAVATAMVVTLIIVLRALYSQYYAYHTLKELLQNHQDSQVRMVAEQLDGKFEIRASMLRHMAQQFAPMLGSRPAELRRMAAQMPDLPDTFNAVFMAAPSGEMIFSTAVPEGMRMSLSDRDYFRAIVRGAPFAVSDLLQGKLTRSPGVVLAVPLRGPGGELRAVLGGVINLSLDNFLRELARSPVGVTGSYCLVSAGPSPRYAMHRDPAKLLTPARAIGETCGADQPESFWEPILPRRPVVGRYLLESNGWELVAVLPANEAYAPLLDARRRMLAIVGLSLLVAGALMWLTMWRLLAPLHRLHRAVRGITANPAAIKELPVGREDEIGELASTFAEVMHQLSEREAALKAAKDHAAESEKRIEAIANHVPDFVSFIDMNERFVFVNQAYARHFGLPAQQIIGLTLRELWGTQAYLASRPFLEQALAGKVVRFTRESPDGSECMQFTCQPAWNDTHDAIHGMHLFARNVTSERQKLRSLEAQTVSDHLTGLLNRKGFDRRFAEALARADDSGQAAALLLVDLDDFKAVNDGYGHSIGDRLLVAFAQRLTRSVRKNDAVARIGGDEFAVILENVGDVRAVERIASTIVQTALAPVIIDGHEHAATVSVGSAIHRPGQGMSVSELFMRADMALYEAKRHGKARYAAPLEDSTA</sequence>
<dbReference type="PROSITE" id="PS50112">
    <property type="entry name" value="PAS"/>
    <property type="match status" value="1"/>
</dbReference>
<dbReference type="InterPro" id="IPR013656">
    <property type="entry name" value="PAS_4"/>
</dbReference>
<evidence type="ECO:0000256" key="1">
    <source>
        <dbReference type="SAM" id="Phobius"/>
    </source>
</evidence>
<dbReference type="NCBIfam" id="TIGR00229">
    <property type="entry name" value="sensory_box"/>
    <property type="match status" value="1"/>
</dbReference>
<evidence type="ECO:0000259" key="2">
    <source>
        <dbReference type="PROSITE" id="PS50112"/>
    </source>
</evidence>
<dbReference type="SMART" id="SM00267">
    <property type="entry name" value="GGDEF"/>
    <property type="match status" value="1"/>
</dbReference>
<dbReference type="Gene3D" id="3.30.70.270">
    <property type="match status" value="1"/>
</dbReference>
<keyword evidence="1" id="KW-0812">Transmembrane</keyword>